<dbReference type="InterPro" id="IPR023827">
    <property type="entry name" value="Peptidase_S8_Asp-AS"/>
</dbReference>
<evidence type="ECO:0000256" key="2">
    <source>
        <dbReference type="ARBA" id="ARBA00022670"/>
    </source>
</evidence>
<dbReference type="KEGG" id="mfy:HH212_22540"/>
<evidence type="ECO:0000313" key="8">
    <source>
        <dbReference type="Proteomes" id="UP000502415"/>
    </source>
</evidence>
<evidence type="ECO:0000256" key="5">
    <source>
        <dbReference type="PROSITE-ProRule" id="PRU01240"/>
    </source>
</evidence>
<evidence type="ECO:0000256" key="3">
    <source>
        <dbReference type="ARBA" id="ARBA00022801"/>
    </source>
</evidence>
<dbReference type="Proteomes" id="UP000502415">
    <property type="component" value="Chromosome"/>
</dbReference>
<keyword evidence="4 5" id="KW-0720">Serine protease</keyword>
<dbReference type="PROSITE" id="PS51892">
    <property type="entry name" value="SUBTILASE"/>
    <property type="match status" value="1"/>
</dbReference>
<dbReference type="InterPro" id="IPR000209">
    <property type="entry name" value="Peptidase_S8/S53_dom"/>
</dbReference>
<dbReference type="InterPro" id="IPR036852">
    <property type="entry name" value="Peptidase_S8/S53_dom_sf"/>
</dbReference>
<dbReference type="Pfam" id="PF00082">
    <property type="entry name" value="Peptidase_S8"/>
    <property type="match status" value="1"/>
</dbReference>
<dbReference type="PROSITE" id="PS00136">
    <property type="entry name" value="SUBTILASE_ASP"/>
    <property type="match status" value="1"/>
</dbReference>
<dbReference type="InterPro" id="IPR050131">
    <property type="entry name" value="Peptidase_S8_subtilisin-like"/>
</dbReference>
<dbReference type="SUPFAM" id="SSF52743">
    <property type="entry name" value="Subtilisin-like"/>
    <property type="match status" value="1"/>
</dbReference>
<dbReference type="GO" id="GO:0006508">
    <property type="term" value="P:proteolysis"/>
    <property type="evidence" value="ECO:0007669"/>
    <property type="project" value="UniProtKB-KW"/>
</dbReference>
<feature type="active site" description="Charge relay system" evidence="5">
    <location>
        <position position="159"/>
    </location>
</feature>
<dbReference type="AlphaFoldDB" id="A0A7Z2W1X1"/>
<dbReference type="InterPro" id="IPR015500">
    <property type="entry name" value="Peptidase_S8_subtilisin-rel"/>
</dbReference>
<evidence type="ECO:0000313" key="7">
    <source>
        <dbReference type="EMBL" id="QJE03542.1"/>
    </source>
</evidence>
<dbReference type="InterPro" id="IPR022398">
    <property type="entry name" value="Peptidase_S8_His-AS"/>
</dbReference>
<protein>
    <submittedName>
        <fullName evidence="7">S8 family serine peptidase</fullName>
    </submittedName>
</protein>
<dbReference type="Gene3D" id="3.40.50.200">
    <property type="entry name" value="Peptidase S8/S53 domain"/>
    <property type="match status" value="1"/>
</dbReference>
<dbReference type="EMBL" id="CP051685">
    <property type="protein sequence ID" value="QJE03542.1"/>
    <property type="molecule type" value="Genomic_DNA"/>
</dbReference>
<reference evidence="7 8" key="1">
    <citation type="submission" date="2020-04" db="EMBL/GenBank/DDBJ databases">
        <title>Genome sequencing of novel species.</title>
        <authorList>
            <person name="Heo J."/>
            <person name="Kim S.-J."/>
            <person name="Kim J.-S."/>
            <person name="Hong S.-B."/>
            <person name="Kwon S.-W."/>
        </authorList>
    </citation>
    <scope>NUCLEOTIDE SEQUENCE [LARGE SCALE GENOMIC DNA]</scope>
    <source>
        <strain evidence="7 8">GN2-R2</strain>
    </source>
</reference>
<organism evidence="7 8">
    <name type="scientific">Massilia forsythiae</name>
    <dbReference type="NCBI Taxonomy" id="2728020"/>
    <lineage>
        <taxon>Bacteria</taxon>
        <taxon>Pseudomonadati</taxon>
        <taxon>Pseudomonadota</taxon>
        <taxon>Betaproteobacteria</taxon>
        <taxon>Burkholderiales</taxon>
        <taxon>Oxalobacteraceae</taxon>
        <taxon>Telluria group</taxon>
        <taxon>Massilia</taxon>
    </lineage>
</organism>
<feature type="active site" description="Charge relay system" evidence="5">
    <location>
        <position position="128"/>
    </location>
</feature>
<dbReference type="PROSITE" id="PS00137">
    <property type="entry name" value="SUBTILASE_HIS"/>
    <property type="match status" value="1"/>
</dbReference>
<feature type="active site" description="Charge relay system" evidence="5">
    <location>
        <position position="308"/>
    </location>
</feature>
<proteinExistence type="inferred from homology"/>
<dbReference type="PRINTS" id="PR00723">
    <property type="entry name" value="SUBTILISIN"/>
</dbReference>
<accession>A0A7Z2W1X1</accession>
<evidence type="ECO:0000256" key="1">
    <source>
        <dbReference type="ARBA" id="ARBA00011073"/>
    </source>
</evidence>
<name>A0A7Z2W1X1_9BURK</name>
<dbReference type="PANTHER" id="PTHR43806:SF11">
    <property type="entry name" value="CEREVISIN-RELATED"/>
    <property type="match status" value="1"/>
</dbReference>
<sequence length="391" mass="39720">MLRLPPPHFRPDSAYAGSYTNDGGNAARRRIAAELAKAHGLLLRDSWPMPAIGVDCFLMEDAGGAPLERVLEALAHDARVAWAQPLGEYHALDGGDPLYPAQPAAHDWRLADLHRVSTGRNVTVAVIDSGVDAAHPDLAGQLALRRNFVEDVPDAAEAHGTAVAGIIGARSGNGLGIAGVAPAARLMALRACWESRGQAARCNSLTLGKAINFALENGARIINLSLGGPPDRLLQSLLDAALARGIVVVGAADPQRPDGGFPASHPGVVAVARSGDRHPAPAAIRYAPGTDVPTCVPGARWGLVSGSSYAAAHVAGLAALLSEVRPRAAAQALLRESGGGAGAGNGGAGTPLRAAAAAAGNIDACATLARVADACVCLCSPTAATRTVRPL</sequence>
<keyword evidence="3 5" id="KW-0378">Hydrolase</keyword>
<evidence type="ECO:0000256" key="4">
    <source>
        <dbReference type="ARBA" id="ARBA00022825"/>
    </source>
</evidence>
<keyword evidence="2 5" id="KW-0645">Protease</keyword>
<gene>
    <name evidence="7" type="ORF">HH212_22540</name>
</gene>
<comment type="similarity">
    <text evidence="1 5">Belongs to the peptidase S8 family.</text>
</comment>
<dbReference type="GO" id="GO:0004252">
    <property type="term" value="F:serine-type endopeptidase activity"/>
    <property type="evidence" value="ECO:0007669"/>
    <property type="project" value="UniProtKB-UniRule"/>
</dbReference>
<feature type="domain" description="Peptidase S8/S53" evidence="6">
    <location>
        <begin position="119"/>
        <end position="328"/>
    </location>
</feature>
<evidence type="ECO:0000259" key="6">
    <source>
        <dbReference type="Pfam" id="PF00082"/>
    </source>
</evidence>
<dbReference type="PANTHER" id="PTHR43806">
    <property type="entry name" value="PEPTIDASE S8"/>
    <property type="match status" value="1"/>
</dbReference>
<keyword evidence="8" id="KW-1185">Reference proteome</keyword>